<dbReference type="HOGENOM" id="CLU_1412835_0_0_4"/>
<sequence>MPAARDAECGGIAAGAGPRRTRCRRCARRAPIVRAVKRGACGRAGAPPQRARCVPRFGRRIVSSPTACGRAARAGFAAKRMMMLHGAALSAPARAARARPWRSAVRRACAMGIAARPSALEEAILVRPYRLRYDRPLIAAQPSRRDGRSCAVRSFAGPESADRRHRQLAFSSNNNDPPVREAARAARHEAPL</sequence>
<evidence type="ECO:0000313" key="3">
    <source>
        <dbReference type="Proteomes" id="UP000006693"/>
    </source>
</evidence>
<gene>
    <name evidence="2" type="ordered locus">BMA0964</name>
</gene>
<organism evidence="2 3">
    <name type="scientific">Burkholderia mallei (strain ATCC 23344)</name>
    <dbReference type="NCBI Taxonomy" id="243160"/>
    <lineage>
        <taxon>Bacteria</taxon>
        <taxon>Pseudomonadati</taxon>
        <taxon>Pseudomonadota</taxon>
        <taxon>Betaproteobacteria</taxon>
        <taxon>Burkholderiales</taxon>
        <taxon>Burkholderiaceae</taxon>
        <taxon>Burkholderia</taxon>
        <taxon>pseudomallei group</taxon>
    </lineage>
</organism>
<reference evidence="2 3" key="1">
    <citation type="journal article" date="2004" name="Proc. Natl. Acad. Sci. U.S.A.">
        <title>Structural flexibility in the Burkholderia mallei genome.</title>
        <authorList>
            <person name="Nierman W.C."/>
            <person name="DeShazer D."/>
            <person name="Kim H.S."/>
            <person name="Tettelin H."/>
            <person name="Nelson K.E."/>
            <person name="Feldblyum T."/>
            <person name="Ulrich R.L."/>
            <person name="Ronning C.M."/>
            <person name="Brinkac L.M."/>
            <person name="Daugherty S.C."/>
            <person name="Davidsen T.D."/>
            <person name="Deboy R.T."/>
            <person name="Dimitrov G."/>
            <person name="Dodson R.J."/>
            <person name="Durkin A.S."/>
            <person name="Gwinn M.L."/>
            <person name="Haft D.H."/>
            <person name="Khouri H."/>
            <person name="Kolonay J.F."/>
            <person name="Madupu R."/>
            <person name="Mohammoud Y."/>
            <person name="Nelson W.C."/>
            <person name="Radune D."/>
            <person name="Romero C.M."/>
            <person name="Sarria S."/>
            <person name="Selengut J."/>
            <person name="Shamblin C."/>
            <person name="Sullivan S.A."/>
            <person name="White O."/>
            <person name="Yu Y."/>
            <person name="Zafar N."/>
            <person name="Zhou L."/>
            <person name="Fraser C.M."/>
        </authorList>
    </citation>
    <scope>NUCLEOTIDE SEQUENCE [LARGE SCALE GENOMIC DNA]</scope>
    <source>
        <strain evidence="2 3">ATCC 23344</strain>
    </source>
</reference>
<dbReference type="Proteomes" id="UP000006693">
    <property type="component" value="Chromosome 1"/>
</dbReference>
<dbReference type="KEGG" id="bma:BMA0964"/>
<dbReference type="AlphaFoldDB" id="A0A0H2WJE7"/>
<keyword evidence="3" id="KW-1185">Reference proteome</keyword>
<evidence type="ECO:0000256" key="1">
    <source>
        <dbReference type="SAM" id="MobiDB-lite"/>
    </source>
</evidence>
<name>A0A0H2WJE7_BURMA</name>
<evidence type="ECO:0000313" key="2">
    <source>
        <dbReference type="EMBL" id="AAU49402.1"/>
    </source>
</evidence>
<protein>
    <submittedName>
        <fullName evidence="2">Uncharacterized protein</fullName>
    </submittedName>
</protein>
<accession>A0A0H2WJE7</accession>
<proteinExistence type="predicted"/>
<feature type="region of interest" description="Disordered" evidence="1">
    <location>
        <begin position="148"/>
        <end position="192"/>
    </location>
</feature>
<dbReference type="EMBL" id="CP000010">
    <property type="protein sequence ID" value="AAU49402.1"/>
    <property type="molecule type" value="Genomic_DNA"/>
</dbReference>
<feature type="compositionally biased region" description="Basic and acidic residues" evidence="1">
    <location>
        <begin position="178"/>
        <end position="192"/>
    </location>
</feature>